<dbReference type="OrthoDB" id="540at10239"/>
<dbReference type="KEGG" id="vg:11541172"/>
<evidence type="ECO:0000256" key="1">
    <source>
        <dbReference type="SAM" id="MobiDB-lite"/>
    </source>
</evidence>
<feature type="transmembrane region" description="Helical" evidence="2">
    <location>
        <begin position="830"/>
        <end position="853"/>
    </location>
</feature>
<feature type="transmembrane region" description="Helical" evidence="2">
    <location>
        <begin position="799"/>
        <end position="824"/>
    </location>
</feature>
<evidence type="ECO:0000313" key="3">
    <source>
        <dbReference type="EMBL" id="AEV52094.1"/>
    </source>
</evidence>
<feature type="transmembrane region" description="Helical" evidence="2">
    <location>
        <begin position="333"/>
        <end position="355"/>
    </location>
</feature>
<reference evidence="3 4" key="1">
    <citation type="journal article" date="2013" name="Arch. Virol.">
        <title>Characterization and whole genome sequences of the Rhodococcus bacteriophages RGL3 and RER2.</title>
        <authorList>
            <person name="Petrovski S."/>
            <person name="Seviour R.J."/>
            <person name="Tillett D."/>
        </authorList>
    </citation>
    <scope>NUCLEOTIDE SEQUENCE [LARGE SCALE GENOMIC DNA]</scope>
</reference>
<feature type="transmembrane region" description="Helical" evidence="2">
    <location>
        <begin position="773"/>
        <end position="792"/>
    </location>
</feature>
<feature type="region of interest" description="Disordered" evidence="1">
    <location>
        <begin position="1129"/>
        <end position="1155"/>
    </location>
</feature>
<dbReference type="InterPro" id="IPR016024">
    <property type="entry name" value="ARM-type_fold"/>
</dbReference>
<feature type="transmembrane region" description="Helical" evidence="2">
    <location>
        <begin position="361"/>
        <end position="379"/>
    </location>
</feature>
<keyword evidence="2" id="KW-0472">Membrane</keyword>
<keyword evidence="4" id="KW-1185">Reference proteome</keyword>
<name>G9FHK6_9CAUD</name>
<dbReference type="SUPFAM" id="SSF48371">
    <property type="entry name" value="ARM repeat"/>
    <property type="match status" value="1"/>
</dbReference>
<protein>
    <submittedName>
        <fullName evidence="3">Tape measure protein</fullName>
    </submittedName>
</protein>
<dbReference type="GeneID" id="11541172"/>
<feature type="transmembrane region" description="Helical" evidence="2">
    <location>
        <begin position="748"/>
        <end position="767"/>
    </location>
</feature>
<accession>G9FHK6</accession>
<evidence type="ECO:0000256" key="2">
    <source>
        <dbReference type="SAM" id="Phobius"/>
    </source>
</evidence>
<keyword evidence="2" id="KW-0812">Transmembrane</keyword>
<feature type="compositionally biased region" description="Basic and acidic residues" evidence="1">
    <location>
        <begin position="1129"/>
        <end position="1145"/>
    </location>
</feature>
<proteinExistence type="predicted"/>
<sequence>MAGAGGVEVGRVSIRVVPNLDKFREDLKRGLAKETKGLKAEVDVVPNMTGFRARVAAATKGMRATVDVDAHVNRSTFANAATNGMRDFVDAVRTSVRWTRQLNPELGRTRAYMNVLDYNARLAVQRSRELANTVPMIRKWGEAWGDSARWMRQSNPDMSRSQLLFRLLSANASSAGRSVLRTGGHIKRMAQNVRNIDVPNVRDFGNAWRDSVRWMRQADPELSRTGANIRTLGHNARLARDSVRNHMTGLRDSVRDTYRTIKDSDSRSNAFARVGLLAARSASRVRDSMRRMKDSDDDDGGRGGFLSRFMRDSDRAGNAIEGTSKKFLGLTRVGWIVAAVFALAAPAIGLVGSLVAGLPSLLAGAGAAAGVLYLGWDGIKKAAEGMKEPIEKLKESLSATFEERLTPVFNKLGAALPQLEGQMQNLANGISDMFSGVADTLTSEFGMNSMNAILAGTAQLFRDITPGMQDFTAGFLAISAAGASSFGHLSLMVNNFAQQFKNSVAGVIADGSFDSAMQGMSVALGSLLSQLDRLVVAGIQVMGSMGQPMANFFQGFGDLLVGMMPSLASFSNMLFNTLGAVGTNLGSVFQTLGPSLQTVFDTLGTSFVGLVNIIGPGLNAIAIQLGPALAQIAGALGPVIADLTATLGPILVQVGSVIGTIAGQIGSVLANVITALGPSLNTIVSTVGQVATVIGGALSSALSAIGPVLPQIAASLGQVAAVMGQAFAQVVTALAPVLPVLAQAFGQIASIVADVLLQAVTALVPFLPPLAEAFAAILVAIIPLVPIIVEAAASMISALLPAVVSLMPTIVSLAQIIAAVVQAITPWIEALFRVIAVILEVAAAILGTLLSAIGSLISGFMSLVSAVTSVVSGIIALIGGFVNGIVSFFQGLISSVTSAWVGFWSGLVQTCSEWLSTAVSTVGEFPGKVLAALGNLGSVLVGAGRALMDGLLGGIKAGLQKVLDFAGGIADKIAAIKGPLPYDRKVLIRNGEALMEGLRKGMQNGFAPIEADASGMADKIADDVENGEANKKLEQSGFSFMESVKFGLKSGADNVAAYFHDALDQIGKDLEVEGLFDKVVKAITEDAKLQEIPLNFAVANADQLMSDLGFGSGAVPQLIDQLLNYDPTQDAREAEEKSKEKETDSGRGTPQIHYHVKDVQEALDMEEARRQRELLQHG</sequence>
<dbReference type="RefSeq" id="YP_005086972.1">
    <property type="nucleotide sequence ID" value="NC_016650.1"/>
</dbReference>
<feature type="transmembrane region" description="Helical" evidence="2">
    <location>
        <begin position="860"/>
        <end position="882"/>
    </location>
</feature>
<keyword evidence="2" id="KW-1133">Transmembrane helix</keyword>
<organism evidence="3 4">
    <name type="scientific">Rhodococcus phage RGL3</name>
    <dbReference type="NCBI Taxonomy" id="2922221"/>
    <lineage>
        <taxon>Viruses</taxon>
        <taxon>Duplodnaviria</taxon>
        <taxon>Heunggongvirae</taxon>
        <taxon>Uroviricota</taxon>
        <taxon>Caudoviricetes</taxon>
        <taxon>Rerduovirus</taxon>
        <taxon>Rerduovirus RGL3</taxon>
    </lineage>
</organism>
<dbReference type="EMBL" id="JN116826">
    <property type="protein sequence ID" value="AEV52094.1"/>
    <property type="molecule type" value="Genomic_DNA"/>
</dbReference>
<evidence type="ECO:0000313" key="4">
    <source>
        <dbReference type="Proteomes" id="UP000005433"/>
    </source>
</evidence>
<dbReference type="Proteomes" id="UP000005433">
    <property type="component" value="Segment"/>
</dbReference>